<evidence type="ECO:0000256" key="4">
    <source>
        <dbReference type="ARBA" id="ARBA00022597"/>
    </source>
</evidence>
<dbReference type="CDD" id="cd00211">
    <property type="entry name" value="PTS_IIA_fru"/>
    <property type="match status" value="1"/>
</dbReference>
<keyword evidence="2" id="KW-0813">Transport</keyword>
<dbReference type="InterPro" id="IPR051541">
    <property type="entry name" value="PTS_SugarTrans_NitroReg"/>
</dbReference>
<keyword evidence="6" id="KW-0598">Phosphotransferase system</keyword>
<gene>
    <name evidence="8" type="primary">fruA</name>
    <name evidence="8" type="ORF">CNEO_43158</name>
</gene>
<dbReference type="InterPro" id="IPR016152">
    <property type="entry name" value="PTrfase/Anion_transptr"/>
</dbReference>
<name>A0AA86JHU7_9CLOT</name>
<accession>A0AA86JHU7</accession>
<evidence type="ECO:0000259" key="7">
    <source>
        <dbReference type="PROSITE" id="PS51094"/>
    </source>
</evidence>
<dbReference type="Proteomes" id="UP000789738">
    <property type="component" value="Unassembled WGS sequence"/>
</dbReference>
<dbReference type="PANTHER" id="PTHR47738">
    <property type="entry name" value="PTS SYSTEM FRUCTOSE-LIKE EIIA COMPONENT-RELATED"/>
    <property type="match status" value="1"/>
</dbReference>
<dbReference type="GO" id="GO:0009401">
    <property type="term" value="P:phosphoenolpyruvate-dependent sugar phosphotransferase system"/>
    <property type="evidence" value="ECO:0007669"/>
    <property type="project" value="UniProtKB-KW"/>
</dbReference>
<evidence type="ECO:0000256" key="3">
    <source>
        <dbReference type="ARBA" id="ARBA00022553"/>
    </source>
</evidence>
<evidence type="ECO:0000256" key="5">
    <source>
        <dbReference type="ARBA" id="ARBA00022679"/>
    </source>
</evidence>
<evidence type="ECO:0000313" key="9">
    <source>
        <dbReference type="Proteomes" id="UP000789738"/>
    </source>
</evidence>
<dbReference type="InterPro" id="IPR002178">
    <property type="entry name" value="PTS_EIIA_type-2_dom"/>
</dbReference>
<dbReference type="GO" id="GO:0016020">
    <property type="term" value="C:membrane"/>
    <property type="evidence" value="ECO:0007669"/>
    <property type="project" value="InterPro"/>
</dbReference>
<protein>
    <submittedName>
        <fullName evidence="8">PTS system, fructose/mannitol-family IIA component</fullName>
    </submittedName>
</protein>
<reference evidence="8" key="1">
    <citation type="submission" date="2021-10" db="EMBL/GenBank/DDBJ databases">
        <authorList>
            <person name="Mesa V."/>
        </authorList>
    </citation>
    <scope>NUCLEOTIDE SEQUENCE</scope>
    <source>
        <strain evidence="8">CC3_PB</strain>
    </source>
</reference>
<keyword evidence="4" id="KW-0762">Sugar transport</keyword>
<dbReference type="PROSITE" id="PS51094">
    <property type="entry name" value="PTS_EIIA_TYPE_2"/>
    <property type="match status" value="1"/>
</dbReference>
<dbReference type="PROSITE" id="PS00372">
    <property type="entry name" value="PTS_EIIA_TYPE_2_HIS"/>
    <property type="match status" value="1"/>
</dbReference>
<evidence type="ECO:0000313" key="8">
    <source>
        <dbReference type="EMBL" id="CAG9707700.1"/>
    </source>
</evidence>
<comment type="caution">
    <text evidence="8">The sequence shown here is derived from an EMBL/GenBank/DDBJ whole genome shotgun (WGS) entry which is preliminary data.</text>
</comment>
<dbReference type="GO" id="GO:0008982">
    <property type="term" value="F:protein-N(PI)-phosphohistidine-sugar phosphotransferase activity"/>
    <property type="evidence" value="ECO:0007669"/>
    <property type="project" value="InterPro"/>
</dbReference>
<dbReference type="PANTHER" id="PTHR47738:SF2">
    <property type="entry name" value="PTS SYSTEM FRUCTOSE-LIKE EIIA COMPONENT"/>
    <property type="match status" value="1"/>
</dbReference>
<dbReference type="EMBL" id="CAKJVE010000004">
    <property type="protein sequence ID" value="CAG9707700.1"/>
    <property type="molecule type" value="Genomic_DNA"/>
</dbReference>
<dbReference type="GO" id="GO:0005737">
    <property type="term" value="C:cytoplasm"/>
    <property type="evidence" value="ECO:0007669"/>
    <property type="project" value="UniProtKB-SubCell"/>
</dbReference>
<evidence type="ECO:0000256" key="1">
    <source>
        <dbReference type="ARBA" id="ARBA00004496"/>
    </source>
</evidence>
<proteinExistence type="predicted"/>
<keyword evidence="5" id="KW-0808">Transferase</keyword>
<dbReference type="Pfam" id="PF00359">
    <property type="entry name" value="PTS_EIIA_2"/>
    <property type="match status" value="1"/>
</dbReference>
<sequence length="168" mass="18884">MKIIDLLKSDCINLNLKTVNKNQCIDNLVDLMYKTGNIKDKEIYKKSILEREALSTTGIGDAIAIPHGKSSSVKQATLIAAVCRDGIDYDSLDGQPSKLFFMIAVPENGDNLHLEVLARLSTILMDNDFKESLINSRSNDEFLRLIDKKKKKNMVKKKMNIVILIIES</sequence>
<dbReference type="InterPro" id="IPR004715">
    <property type="entry name" value="PTS_IIA_fruc"/>
</dbReference>
<evidence type="ECO:0000256" key="6">
    <source>
        <dbReference type="ARBA" id="ARBA00022683"/>
    </source>
</evidence>
<dbReference type="SUPFAM" id="SSF55804">
    <property type="entry name" value="Phoshotransferase/anion transport protein"/>
    <property type="match status" value="1"/>
</dbReference>
<dbReference type="AlphaFoldDB" id="A0AA86JHU7"/>
<organism evidence="8 9">
    <name type="scientific">Clostridium neonatale</name>
    <dbReference type="NCBI Taxonomy" id="137838"/>
    <lineage>
        <taxon>Bacteria</taxon>
        <taxon>Bacillati</taxon>
        <taxon>Bacillota</taxon>
        <taxon>Clostridia</taxon>
        <taxon>Eubacteriales</taxon>
        <taxon>Clostridiaceae</taxon>
        <taxon>Clostridium</taxon>
    </lineage>
</organism>
<dbReference type="Gene3D" id="3.40.930.10">
    <property type="entry name" value="Mannitol-specific EII, Chain A"/>
    <property type="match status" value="1"/>
</dbReference>
<comment type="subcellular location">
    <subcellularLocation>
        <location evidence="1">Cytoplasm</location>
    </subcellularLocation>
</comment>
<dbReference type="NCBIfam" id="TIGR00848">
    <property type="entry name" value="fruA"/>
    <property type="match status" value="1"/>
</dbReference>
<keyword evidence="3" id="KW-0597">Phosphoprotein</keyword>
<dbReference type="FunFam" id="3.40.930.10:FF:000009">
    <property type="entry name" value="PTS system, fructose specific IIABC component"/>
    <property type="match status" value="1"/>
</dbReference>
<feature type="domain" description="PTS EIIA type-2" evidence="7">
    <location>
        <begin position="5"/>
        <end position="149"/>
    </location>
</feature>
<evidence type="ECO:0000256" key="2">
    <source>
        <dbReference type="ARBA" id="ARBA00022448"/>
    </source>
</evidence>